<dbReference type="InterPro" id="IPR028584">
    <property type="entry name" value="Cellobiose_2_epim"/>
</dbReference>
<evidence type="ECO:0000313" key="6">
    <source>
        <dbReference type="Proteomes" id="UP001220610"/>
    </source>
</evidence>
<dbReference type="AlphaFoldDB" id="A0AAJ6BJ19"/>
<dbReference type="InterPro" id="IPR012341">
    <property type="entry name" value="6hp_glycosidase-like_sf"/>
</dbReference>
<evidence type="ECO:0000256" key="1">
    <source>
        <dbReference type="ARBA" id="ARBA00001470"/>
    </source>
</evidence>
<reference evidence="5" key="1">
    <citation type="submission" date="2023-03" db="EMBL/GenBank/DDBJ databases">
        <title>Andean soil-derived lignocellulolytic bacterial consortium as a source of novel taxa and putative plastic-active enzymes.</title>
        <authorList>
            <person name="Diaz-Garcia L."/>
            <person name="Chuvochina M."/>
            <person name="Feuerriegel G."/>
            <person name="Bunk B."/>
            <person name="Sproer C."/>
            <person name="Streit W.R."/>
            <person name="Rodriguez L.M."/>
            <person name="Overmann J."/>
            <person name="Jimenez D.J."/>
        </authorList>
    </citation>
    <scope>NUCLEOTIDE SEQUENCE</scope>
    <source>
        <strain evidence="5">MAG 7</strain>
    </source>
</reference>
<organism evidence="5 6">
    <name type="scientific">Candidatus Pseudobacter hemicellulosilyticus</name>
    <dbReference type="NCBI Taxonomy" id="3121375"/>
    <lineage>
        <taxon>Bacteria</taxon>
        <taxon>Pseudomonadati</taxon>
        <taxon>Bacteroidota</taxon>
        <taxon>Chitinophagia</taxon>
        <taxon>Chitinophagales</taxon>
        <taxon>Chitinophagaceae</taxon>
        <taxon>Pseudobacter</taxon>
    </lineage>
</organism>
<dbReference type="InterPro" id="IPR010819">
    <property type="entry name" value="AGE/CE"/>
</dbReference>
<dbReference type="Pfam" id="PF07221">
    <property type="entry name" value="GlcNAc_2-epim"/>
    <property type="match status" value="1"/>
</dbReference>
<comment type="catalytic activity">
    <reaction evidence="1 4">
        <text>D-cellobiose = beta-D-glucosyl-(1-&gt;4)-D-mannopyranose</text>
        <dbReference type="Rhea" id="RHEA:23384"/>
        <dbReference type="ChEBI" id="CHEBI:17057"/>
        <dbReference type="ChEBI" id="CHEBI:47931"/>
        <dbReference type="EC" id="5.1.3.11"/>
    </reaction>
</comment>
<dbReference type="GO" id="GO:0047736">
    <property type="term" value="F:cellobiose epimerase activity"/>
    <property type="evidence" value="ECO:0007669"/>
    <property type="project" value="UniProtKB-UniRule"/>
</dbReference>
<comment type="function">
    <text evidence="4">Catalyzes the reversible epimerization of cellobiose to 4-O-beta-D-glucopyranosyl-D-mannose (Glc-Man).</text>
</comment>
<dbReference type="EMBL" id="CP119311">
    <property type="protein sequence ID" value="WEK37459.1"/>
    <property type="molecule type" value="Genomic_DNA"/>
</dbReference>
<sequence>MDHMNSAHIAQLRHYQQEMQQELAAILDYWASNMVDRQQGGFYGRIDQDNTVYPDAPKGAVLNGRILWTYAAAFNLTGQLEHLALAGRAFDYIRDHFIDPAQGGVYWSVNAKGQPLDTKKQFYALAFILYGLAEYYRAAQNEAAKTMAIELFHTIEKYSRDPQSGGYLEALARDWQALPDLRLSAKDANEKKTMNTHLHVLEAYTNLYRIWPAAELKEAIISLLRIFLDRIIDPASFHLRLFFDEQWVLRSNIISYGHDIEAAWLLQEAAEVLTDEQLLQEVKQAGLQLAAAAARGLDKDGGLWYEYNGDTHHLVREKHWWPQAEAMVGFFNAWQVSGQVQYLNHSLNSWGFTRQYLLDRRHGEWYWGIREDHTLMPGEDKAGFWKCPYHNGRACMELIRRIHTLLPQ</sequence>
<evidence type="ECO:0000256" key="3">
    <source>
        <dbReference type="ARBA" id="ARBA00023235"/>
    </source>
</evidence>
<proteinExistence type="inferred from homology"/>
<dbReference type="Gene3D" id="1.50.10.10">
    <property type="match status" value="1"/>
</dbReference>
<evidence type="ECO:0000313" key="5">
    <source>
        <dbReference type="EMBL" id="WEK37459.1"/>
    </source>
</evidence>
<dbReference type="PANTHER" id="PTHR15108">
    <property type="entry name" value="N-ACYLGLUCOSAMINE-2-EPIMERASE"/>
    <property type="match status" value="1"/>
</dbReference>
<gene>
    <name evidence="5" type="ORF">P0Y53_08090</name>
</gene>
<comment type="similarity">
    <text evidence="4">Belongs to the cellobiose 2-epimerase family.</text>
</comment>
<dbReference type="HAMAP" id="MF_00929">
    <property type="entry name" value="Cellobiose_2_epim"/>
    <property type="match status" value="1"/>
</dbReference>
<evidence type="ECO:0000256" key="2">
    <source>
        <dbReference type="ARBA" id="ARBA00008558"/>
    </source>
</evidence>
<name>A0AAJ6BJ19_9BACT</name>
<dbReference type="Proteomes" id="UP001220610">
    <property type="component" value="Chromosome"/>
</dbReference>
<evidence type="ECO:0000256" key="4">
    <source>
        <dbReference type="HAMAP-Rule" id="MF_00929"/>
    </source>
</evidence>
<dbReference type="GO" id="GO:0005975">
    <property type="term" value="P:carbohydrate metabolic process"/>
    <property type="evidence" value="ECO:0007669"/>
    <property type="project" value="InterPro"/>
</dbReference>
<accession>A0AAJ6BJ19</accession>
<dbReference type="SUPFAM" id="SSF48208">
    <property type="entry name" value="Six-hairpin glycosidases"/>
    <property type="match status" value="1"/>
</dbReference>
<comment type="similarity">
    <text evidence="2">Belongs to the N-acylglucosamine 2-epimerase family.</text>
</comment>
<dbReference type="InterPro" id="IPR008928">
    <property type="entry name" value="6-hairpin_glycosidase_sf"/>
</dbReference>
<dbReference type="EC" id="5.1.3.11" evidence="4"/>
<protein>
    <recommendedName>
        <fullName evidence="4">Cellobiose 2-epimerase</fullName>
        <shortName evidence="4">CE</shortName>
        <ecNumber evidence="4">5.1.3.11</ecNumber>
    </recommendedName>
</protein>
<keyword evidence="3 4" id="KW-0413">Isomerase</keyword>